<evidence type="ECO:0000313" key="1">
    <source>
        <dbReference type="EMBL" id="KAG7058152.1"/>
    </source>
</evidence>
<gene>
    <name evidence="1" type="ORF">JMJ77_005530</name>
</gene>
<evidence type="ECO:0000313" key="2">
    <source>
        <dbReference type="Proteomes" id="UP000699042"/>
    </source>
</evidence>
<feature type="non-terminal residue" evidence="1">
    <location>
        <position position="1"/>
    </location>
</feature>
<comment type="caution">
    <text evidence="1">The sequence shown here is derived from an EMBL/GenBank/DDBJ whole genome shotgun (WGS) entry which is preliminary data.</text>
</comment>
<dbReference type="AlphaFoldDB" id="A0A9P7UIU0"/>
<protein>
    <submittedName>
        <fullName evidence="1">Uncharacterized protein</fullName>
    </submittedName>
</protein>
<name>A0A9P7UIU0_9PEZI</name>
<accession>A0A9P7UIU0</accession>
<keyword evidence="2" id="KW-1185">Reference proteome</keyword>
<sequence>MDSQVPQSQRLRKARSSKALVLQVRQPASALPSCPSPAAPPFKCLGETVHGKPPQRQIRSDDEAFCFHSSTYFD</sequence>
<proteinExistence type="predicted"/>
<dbReference type="Proteomes" id="UP000699042">
    <property type="component" value="Unassembled WGS sequence"/>
</dbReference>
<dbReference type="EMBL" id="JAESDN010000001">
    <property type="protein sequence ID" value="KAG7058152.1"/>
    <property type="molecule type" value="Genomic_DNA"/>
</dbReference>
<reference evidence="1" key="1">
    <citation type="submission" date="2021-05" db="EMBL/GenBank/DDBJ databases">
        <title>Comparative genomics of three Colletotrichum scovillei strains and genetic complementation revealed genes involved fungal growth and virulence on chili pepper.</title>
        <authorList>
            <person name="Hsieh D.-K."/>
            <person name="Chuang S.-C."/>
            <person name="Chen C.-Y."/>
            <person name="Chao Y.-T."/>
            <person name="Lu M.-Y.J."/>
            <person name="Lee M.-H."/>
            <person name="Shih M.-C."/>
        </authorList>
    </citation>
    <scope>NUCLEOTIDE SEQUENCE</scope>
    <source>
        <strain evidence="1">Coll-153</strain>
    </source>
</reference>
<organism evidence="1 2">
    <name type="scientific">Colletotrichum scovillei</name>
    <dbReference type="NCBI Taxonomy" id="1209932"/>
    <lineage>
        <taxon>Eukaryota</taxon>
        <taxon>Fungi</taxon>
        <taxon>Dikarya</taxon>
        <taxon>Ascomycota</taxon>
        <taxon>Pezizomycotina</taxon>
        <taxon>Sordariomycetes</taxon>
        <taxon>Hypocreomycetidae</taxon>
        <taxon>Glomerellales</taxon>
        <taxon>Glomerellaceae</taxon>
        <taxon>Colletotrichum</taxon>
        <taxon>Colletotrichum acutatum species complex</taxon>
    </lineage>
</organism>